<keyword evidence="10" id="KW-1133">Transmembrane helix</keyword>
<comment type="similarity">
    <text evidence="4">Belongs to the glycosyltransferase 2 family. GalNAc-T subfamily.</text>
</comment>
<dbReference type="AlphaFoldDB" id="R7U7U9"/>
<evidence type="ECO:0000256" key="2">
    <source>
        <dbReference type="ARBA" id="ARBA00004606"/>
    </source>
</evidence>
<evidence type="ECO:0000256" key="10">
    <source>
        <dbReference type="ARBA" id="ARBA00022989"/>
    </source>
</evidence>
<evidence type="ECO:0000256" key="12">
    <source>
        <dbReference type="ARBA" id="ARBA00023157"/>
    </source>
</evidence>
<proteinExistence type="inferred from homology"/>
<evidence type="ECO:0000259" key="15">
    <source>
        <dbReference type="Pfam" id="PF00535"/>
    </source>
</evidence>
<dbReference type="PANTHER" id="PTHR11675:SF68">
    <property type="entry name" value="N-ACETYLGALACTOSAMINYLTRANSFERASE 7"/>
    <property type="match status" value="1"/>
</dbReference>
<comment type="cofactor">
    <cofactor evidence="1">
        <name>Mn(2+)</name>
        <dbReference type="ChEBI" id="CHEBI:29035"/>
    </cofactor>
</comment>
<keyword evidence="9" id="KW-0735">Signal-anchor</keyword>
<dbReference type="EMBL" id="AMQN01010146">
    <property type="status" value="NOT_ANNOTATED_CDS"/>
    <property type="molecule type" value="Genomic_DNA"/>
</dbReference>
<evidence type="ECO:0000256" key="9">
    <source>
        <dbReference type="ARBA" id="ARBA00022968"/>
    </source>
</evidence>
<dbReference type="Proteomes" id="UP000014760">
    <property type="component" value="Unassembled WGS sequence"/>
</dbReference>
<dbReference type="GO" id="GO:0005794">
    <property type="term" value="C:Golgi apparatus"/>
    <property type="evidence" value="ECO:0007669"/>
    <property type="project" value="TreeGrafter"/>
</dbReference>
<evidence type="ECO:0000256" key="13">
    <source>
        <dbReference type="ARBA" id="ARBA00023211"/>
    </source>
</evidence>
<dbReference type="OMA" id="WHDHARI"/>
<dbReference type="InterPro" id="IPR001173">
    <property type="entry name" value="Glyco_trans_2-like"/>
</dbReference>
<organism evidence="16">
    <name type="scientific">Capitella teleta</name>
    <name type="common">Polychaete worm</name>
    <dbReference type="NCBI Taxonomy" id="283909"/>
    <lineage>
        <taxon>Eukaryota</taxon>
        <taxon>Metazoa</taxon>
        <taxon>Spiralia</taxon>
        <taxon>Lophotrochozoa</taxon>
        <taxon>Annelida</taxon>
        <taxon>Polychaeta</taxon>
        <taxon>Sedentaria</taxon>
        <taxon>Scolecida</taxon>
        <taxon>Capitellidae</taxon>
        <taxon>Capitella</taxon>
    </lineage>
</organism>
<evidence type="ECO:0000313" key="18">
    <source>
        <dbReference type="Proteomes" id="UP000014760"/>
    </source>
</evidence>
<dbReference type="OrthoDB" id="6072411at2759"/>
<dbReference type="GO" id="GO:0006493">
    <property type="term" value="P:protein O-linked glycosylation"/>
    <property type="evidence" value="ECO:0007669"/>
    <property type="project" value="TreeGrafter"/>
</dbReference>
<keyword evidence="13" id="KW-0464">Manganese</keyword>
<feature type="domain" description="Glycosyltransferase 2-like" evidence="15">
    <location>
        <begin position="51"/>
        <end position="237"/>
    </location>
</feature>
<dbReference type="GO" id="GO:0004653">
    <property type="term" value="F:polypeptide N-acetylgalactosaminyltransferase activity"/>
    <property type="evidence" value="ECO:0007669"/>
    <property type="project" value="TreeGrafter"/>
</dbReference>
<evidence type="ECO:0000256" key="3">
    <source>
        <dbReference type="ARBA" id="ARBA00004922"/>
    </source>
</evidence>
<sequence length="336" mass="38705">MSEKEAADRSIREFGFNMVASDKISMNRTIPDTRMEECKYWHYPKTLPSASVILVFHNEGWSTLVRTVHSVIDMSPPELLHEIVMVDDFSDKEHLKTRLEDYLKQFHGKVKLYRNKERLGLIGTRTLGAQYATGDAIVFLDAHCECNRNWLPPLLARIAYDRTILAIPVIDGIDFDNFRYNPVYSGRELFRGIFEWGFLYKESKVPGKTLLERQHQSEAYKSPTHAGGLFAIDRKYFFELGAYDPGLQIWGGENFELSFKIWQCGGSVEWVPCSHVGHVYRNSMPYGFGKINPKIPVVLLNYMRLWKCGWIQSTVNTFTPENPPYVVTQLETSPSS</sequence>
<reference evidence="17" key="3">
    <citation type="submission" date="2015-06" db="UniProtKB">
        <authorList>
            <consortium name="EnsemblMetazoa"/>
        </authorList>
    </citation>
    <scope>IDENTIFICATION</scope>
</reference>
<evidence type="ECO:0000256" key="5">
    <source>
        <dbReference type="ARBA" id="ARBA00022676"/>
    </source>
</evidence>
<comment type="pathway">
    <text evidence="3">Protein modification; protein glycosylation.</text>
</comment>
<evidence type="ECO:0000256" key="11">
    <source>
        <dbReference type="ARBA" id="ARBA00023136"/>
    </source>
</evidence>
<dbReference type="Pfam" id="PF00535">
    <property type="entry name" value="Glycos_transf_2"/>
    <property type="match status" value="1"/>
</dbReference>
<evidence type="ECO:0000256" key="1">
    <source>
        <dbReference type="ARBA" id="ARBA00001936"/>
    </source>
</evidence>
<dbReference type="GO" id="GO:0046872">
    <property type="term" value="F:metal ion binding"/>
    <property type="evidence" value="ECO:0007669"/>
    <property type="project" value="UniProtKB-KW"/>
</dbReference>
<dbReference type="InterPro" id="IPR045885">
    <property type="entry name" value="GalNAc-T"/>
</dbReference>
<keyword evidence="18" id="KW-1185">Reference proteome</keyword>
<name>R7U7U9_CAPTE</name>
<accession>R7U7U9</accession>
<dbReference type="FunCoup" id="R7U7U9">
    <property type="interactions" value="1159"/>
</dbReference>
<keyword evidence="12" id="KW-1015">Disulfide bond</keyword>
<dbReference type="HOGENOM" id="CLU_013477_3_3_1"/>
<keyword evidence="8" id="KW-0479">Metal-binding</keyword>
<dbReference type="EnsemblMetazoa" id="CapteT172619">
    <property type="protein sequence ID" value="CapteP172619"/>
    <property type="gene ID" value="CapteG172619"/>
</dbReference>
<dbReference type="SUPFAM" id="SSF53448">
    <property type="entry name" value="Nucleotide-diphospho-sugar transferases"/>
    <property type="match status" value="1"/>
</dbReference>
<keyword evidence="11" id="KW-0472">Membrane</keyword>
<reference evidence="16 18" key="2">
    <citation type="journal article" date="2013" name="Nature">
        <title>Insights into bilaterian evolution from three spiralian genomes.</title>
        <authorList>
            <person name="Simakov O."/>
            <person name="Marletaz F."/>
            <person name="Cho S.J."/>
            <person name="Edsinger-Gonzales E."/>
            <person name="Havlak P."/>
            <person name="Hellsten U."/>
            <person name="Kuo D.H."/>
            <person name="Larsson T."/>
            <person name="Lv J."/>
            <person name="Arendt D."/>
            <person name="Savage R."/>
            <person name="Osoegawa K."/>
            <person name="de Jong P."/>
            <person name="Grimwood J."/>
            <person name="Chapman J.A."/>
            <person name="Shapiro H."/>
            <person name="Aerts A."/>
            <person name="Otillar R.P."/>
            <person name="Terry A.Y."/>
            <person name="Boore J.L."/>
            <person name="Grigoriev I.V."/>
            <person name="Lindberg D.R."/>
            <person name="Seaver E.C."/>
            <person name="Weisblat D.A."/>
            <person name="Putnam N.H."/>
            <person name="Rokhsar D.S."/>
        </authorList>
    </citation>
    <scope>NUCLEOTIDE SEQUENCE</scope>
    <source>
        <strain evidence="16 18">I ESC-2004</strain>
    </source>
</reference>
<dbReference type="STRING" id="283909.R7U7U9"/>
<keyword evidence="7" id="KW-0812">Transmembrane</keyword>
<evidence type="ECO:0000256" key="7">
    <source>
        <dbReference type="ARBA" id="ARBA00022692"/>
    </source>
</evidence>
<evidence type="ECO:0000256" key="8">
    <source>
        <dbReference type="ARBA" id="ARBA00022723"/>
    </source>
</evidence>
<dbReference type="EMBL" id="KB307129">
    <property type="protein sequence ID" value="ELT99205.1"/>
    <property type="molecule type" value="Genomic_DNA"/>
</dbReference>
<dbReference type="Gene3D" id="3.90.550.10">
    <property type="entry name" value="Spore Coat Polysaccharide Biosynthesis Protein SpsA, Chain A"/>
    <property type="match status" value="1"/>
</dbReference>
<protein>
    <recommendedName>
        <fullName evidence="15">Glycosyltransferase 2-like domain-containing protein</fullName>
    </recommendedName>
</protein>
<evidence type="ECO:0000256" key="4">
    <source>
        <dbReference type="ARBA" id="ARBA00005680"/>
    </source>
</evidence>
<dbReference type="PANTHER" id="PTHR11675">
    <property type="entry name" value="N-ACETYLGALACTOSAMINYLTRANSFERASE"/>
    <property type="match status" value="1"/>
</dbReference>
<evidence type="ECO:0000313" key="17">
    <source>
        <dbReference type="EnsemblMetazoa" id="CapteP172619"/>
    </source>
</evidence>
<reference evidence="18" key="1">
    <citation type="submission" date="2012-12" db="EMBL/GenBank/DDBJ databases">
        <authorList>
            <person name="Hellsten U."/>
            <person name="Grimwood J."/>
            <person name="Chapman J.A."/>
            <person name="Shapiro H."/>
            <person name="Aerts A."/>
            <person name="Otillar R.P."/>
            <person name="Terry A.Y."/>
            <person name="Boore J.L."/>
            <person name="Simakov O."/>
            <person name="Marletaz F."/>
            <person name="Cho S.-J."/>
            <person name="Edsinger-Gonzales E."/>
            <person name="Havlak P."/>
            <person name="Kuo D.-H."/>
            <person name="Larsson T."/>
            <person name="Lv J."/>
            <person name="Arendt D."/>
            <person name="Savage R."/>
            <person name="Osoegawa K."/>
            <person name="de Jong P."/>
            <person name="Lindberg D.R."/>
            <person name="Seaver E.C."/>
            <person name="Weisblat D.A."/>
            <person name="Putnam N.H."/>
            <person name="Grigoriev I.V."/>
            <person name="Rokhsar D.S."/>
        </authorList>
    </citation>
    <scope>NUCLEOTIDE SEQUENCE</scope>
    <source>
        <strain evidence="18">I ESC-2004</strain>
    </source>
</reference>
<keyword evidence="5" id="KW-0328">Glycosyltransferase</keyword>
<dbReference type="InterPro" id="IPR029044">
    <property type="entry name" value="Nucleotide-diphossugar_trans"/>
</dbReference>
<dbReference type="GO" id="GO:0016020">
    <property type="term" value="C:membrane"/>
    <property type="evidence" value="ECO:0007669"/>
    <property type="project" value="UniProtKB-SubCell"/>
</dbReference>
<dbReference type="CDD" id="cd02510">
    <property type="entry name" value="pp-GalNAc-T"/>
    <property type="match status" value="1"/>
</dbReference>
<gene>
    <name evidence="16" type="ORF">CAPTEDRAFT_172619</name>
</gene>
<evidence type="ECO:0000256" key="14">
    <source>
        <dbReference type="ARBA" id="ARBA00037847"/>
    </source>
</evidence>
<evidence type="ECO:0000256" key="6">
    <source>
        <dbReference type="ARBA" id="ARBA00022679"/>
    </source>
</evidence>
<keyword evidence="6" id="KW-0808">Transferase</keyword>
<comment type="subcellular location">
    <subcellularLocation>
        <location evidence="14">Endomembrane system</location>
        <topology evidence="14">Single-pass membrane protein</topology>
    </subcellularLocation>
    <subcellularLocation>
        <location evidence="2">Membrane</location>
        <topology evidence="2">Single-pass type II membrane protein</topology>
    </subcellularLocation>
</comment>
<evidence type="ECO:0000313" key="16">
    <source>
        <dbReference type="EMBL" id="ELT99205.1"/>
    </source>
</evidence>